<dbReference type="AlphaFoldDB" id="A0A382EZX3"/>
<proteinExistence type="predicted"/>
<feature type="domain" description="DNA methylase N-4/N-6" evidence="3">
    <location>
        <begin position="148"/>
        <end position="200"/>
    </location>
</feature>
<sequence length="207" mass="23982">MQEVEDKSVDLVFSSLPDISQTDFSNNITHYKMFQRSVMQQFARMVKDDGFVVVSQTDRKINGEILANHITYSNTLSECGMKMKDYKIVVRNEPVDKRDMYYFNYQQCVIFTRKGTIKRSGDFLKNILIYNTDRIGNIKGALNSFMWPEPFCKLIIDKLTKEEDKVLDPFAASGIALQVAKEMNRQYLGCEINKEVFDNAIMNTSIF</sequence>
<dbReference type="InterPro" id="IPR001091">
    <property type="entry name" value="RM_Methyltransferase"/>
</dbReference>
<dbReference type="PRINTS" id="PR00508">
    <property type="entry name" value="S21N4MTFRASE"/>
</dbReference>
<evidence type="ECO:0000259" key="3">
    <source>
        <dbReference type="Pfam" id="PF01555"/>
    </source>
</evidence>
<dbReference type="Pfam" id="PF01555">
    <property type="entry name" value="N6_N4_Mtase"/>
    <property type="match status" value="1"/>
</dbReference>
<evidence type="ECO:0000313" key="4">
    <source>
        <dbReference type="EMBL" id="SVB56298.1"/>
    </source>
</evidence>
<dbReference type="EMBL" id="UINC01047253">
    <property type="protein sequence ID" value="SVB56298.1"/>
    <property type="molecule type" value="Genomic_DNA"/>
</dbReference>
<dbReference type="GO" id="GO:0032259">
    <property type="term" value="P:methylation"/>
    <property type="evidence" value="ECO:0007669"/>
    <property type="project" value="UniProtKB-KW"/>
</dbReference>
<protein>
    <recommendedName>
        <fullName evidence="3">DNA methylase N-4/N-6 domain-containing protein</fullName>
    </recommendedName>
</protein>
<dbReference type="GO" id="GO:0003677">
    <property type="term" value="F:DNA binding"/>
    <property type="evidence" value="ECO:0007669"/>
    <property type="project" value="InterPro"/>
</dbReference>
<dbReference type="InterPro" id="IPR029063">
    <property type="entry name" value="SAM-dependent_MTases_sf"/>
</dbReference>
<keyword evidence="1" id="KW-0489">Methyltransferase</keyword>
<gene>
    <name evidence="4" type="ORF">METZ01_LOCUS209152</name>
</gene>
<keyword evidence="2" id="KW-0808">Transferase</keyword>
<reference evidence="4" key="1">
    <citation type="submission" date="2018-05" db="EMBL/GenBank/DDBJ databases">
        <authorList>
            <person name="Lanie J.A."/>
            <person name="Ng W.-L."/>
            <person name="Kazmierczak K.M."/>
            <person name="Andrzejewski T.M."/>
            <person name="Davidsen T.M."/>
            <person name="Wayne K.J."/>
            <person name="Tettelin H."/>
            <person name="Glass J.I."/>
            <person name="Rusch D."/>
            <person name="Podicherti R."/>
            <person name="Tsui H.-C.T."/>
            <person name="Winkler M.E."/>
        </authorList>
    </citation>
    <scope>NUCLEOTIDE SEQUENCE</scope>
</reference>
<dbReference type="InterPro" id="IPR002941">
    <property type="entry name" value="DNA_methylase_N4/N6"/>
</dbReference>
<accession>A0A382EZX3</accession>
<evidence type="ECO:0000256" key="2">
    <source>
        <dbReference type="ARBA" id="ARBA00022679"/>
    </source>
</evidence>
<dbReference type="SUPFAM" id="SSF53335">
    <property type="entry name" value="S-adenosyl-L-methionine-dependent methyltransferases"/>
    <property type="match status" value="1"/>
</dbReference>
<dbReference type="Gene3D" id="3.40.50.150">
    <property type="entry name" value="Vaccinia Virus protein VP39"/>
    <property type="match status" value="1"/>
</dbReference>
<organism evidence="4">
    <name type="scientific">marine metagenome</name>
    <dbReference type="NCBI Taxonomy" id="408172"/>
    <lineage>
        <taxon>unclassified sequences</taxon>
        <taxon>metagenomes</taxon>
        <taxon>ecological metagenomes</taxon>
    </lineage>
</organism>
<evidence type="ECO:0000256" key="1">
    <source>
        <dbReference type="ARBA" id="ARBA00022603"/>
    </source>
</evidence>
<dbReference type="GO" id="GO:0008170">
    <property type="term" value="F:N-methyltransferase activity"/>
    <property type="evidence" value="ECO:0007669"/>
    <property type="project" value="InterPro"/>
</dbReference>
<name>A0A382EZX3_9ZZZZ</name>